<feature type="domain" description="AAA+ ATPase" evidence="11">
    <location>
        <begin position="22"/>
        <end position="527"/>
    </location>
</feature>
<evidence type="ECO:0000256" key="1">
    <source>
        <dbReference type="ARBA" id="ARBA00003618"/>
    </source>
</evidence>
<dbReference type="InterPro" id="IPR003395">
    <property type="entry name" value="RecF/RecN/SMC_N"/>
</dbReference>
<dbReference type="Pfam" id="PF02463">
    <property type="entry name" value="SMC_N"/>
    <property type="match status" value="1"/>
</dbReference>
<keyword evidence="5 9" id="KW-0227">DNA damage</keyword>
<dbReference type="InterPro" id="IPR004604">
    <property type="entry name" value="DNA_recomb/repair_RecN"/>
</dbReference>
<dbReference type="PIRSF" id="PIRSF003128">
    <property type="entry name" value="RecN"/>
    <property type="match status" value="1"/>
</dbReference>
<dbReference type="SMART" id="SM00382">
    <property type="entry name" value="AAA"/>
    <property type="match status" value="1"/>
</dbReference>
<evidence type="ECO:0000313" key="12">
    <source>
        <dbReference type="EMBL" id="MDT7041389.1"/>
    </source>
</evidence>
<accession>A0ABU3K4P9</accession>
<name>A0ABU3K4P9_9BACT</name>
<evidence type="ECO:0000256" key="7">
    <source>
        <dbReference type="ARBA" id="ARBA00023204"/>
    </source>
</evidence>
<evidence type="ECO:0000256" key="10">
    <source>
        <dbReference type="SAM" id="Coils"/>
    </source>
</evidence>
<dbReference type="SUPFAM" id="SSF52540">
    <property type="entry name" value="P-loop containing nucleoside triphosphate hydrolases"/>
    <property type="match status" value="1"/>
</dbReference>
<dbReference type="EMBL" id="JAQOUE010000001">
    <property type="protein sequence ID" value="MDT7041389.1"/>
    <property type="molecule type" value="Genomic_DNA"/>
</dbReference>
<dbReference type="RefSeq" id="WP_313831743.1">
    <property type="nucleotide sequence ID" value="NZ_JAQOUE010000001.1"/>
</dbReference>
<evidence type="ECO:0000256" key="6">
    <source>
        <dbReference type="ARBA" id="ARBA00022840"/>
    </source>
</evidence>
<evidence type="ECO:0000256" key="2">
    <source>
        <dbReference type="ARBA" id="ARBA00009441"/>
    </source>
</evidence>
<keyword evidence="4" id="KW-0547">Nucleotide-binding</keyword>
<evidence type="ECO:0000256" key="9">
    <source>
        <dbReference type="PIRNR" id="PIRNR003128"/>
    </source>
</evidence>
<evidence type="ECO:0000313" key="13">
    <source>
        <dbReference type="Proteomes" id="UP001250932"/>
    </source>
</evidence>
<keyword evidence="10" id="KW-0175">Coiled coil</keyword>
<proteinExistence type="inferred from homology"/>
<sequence>MLIELRISNFALFDQLQLEFLPGFNVLTGETGAGKSLLVDALALLLGGRAVGDQIRSGAEEASLEATFSVSSLPAVQQWLANVDLAGSDSEELLLRRVLSRSGRNRAYINGTASPMHQLQELGGLLIDIHGQHDQQSLLSVQVQLELVDAFGRLETQRTAFEADYAQWQTQQREWDRLNEQSKDRVRREEFLQHEFEELTKADLQPGEEESLLLEHRRLQNSGKLSELSSEAYLLLYEEDTSILSHLQRLHRAVLELGQIDPTAKPWTDTVAETSAQLEELAHACRDYREGIDHDPDRLGQIDERLALLQRLRKKYHETLDGLIARRETLQHELSELSDLDHRLQTLEQAVSQAQKEAVKKAQTLSKSRKGVVKDLQERVMAGLADLKMAHTRFQVQFETLTGEVPMGPTGMDRVEYLFCANPGESLQPLGRVASGGELSRLMLAIKTVLAKVDQVPVLVFDEIDTGVGGDVASVMGQRLRGLGQSHQVFCLTHLPQIASQGSQHFVVEKVVKENRTTTSVKLLNPSERKDEIARMLGGEQLTTTVKKAAAEMLQASAKGPRSKTGK</sequence>
<feature type="coiled-coil region" evidence="10">
    <location>
        <begin position="320"/>
        <end position="364"/>
    </location>
</feature>
<gene>
    <name evidence="12" type="primary">recN</name>
    <name evidence="12" type="ORF">PPG34_03450</name>
</gene>
<comment type="caution">
    <text evidence="12">The sequence shown here is derived from an EMBL/GenBank/DDBJ whole genome shotgun (WGS) entry which is preliminary data.</text>
</comment>
<keyword evidence="6" id="KW-0067">ATP-binding</keyword>
<evidence type="ECO:0000256" key="8">
    <source>
        <dbReference type="ARBA" id="ARBA00033408"/>
    </source>
</evidence>
<dbReference type="NCBIfam" id="TIGR00634">
    <property type="entry name" value="recN"/>
    <property type="match status" value="1"/>
</dbReference>
<dbReference type="NCBIfam" id="NF008121">
    <property type="entry name" value="PRK10869.1"/>
    <property type="match status" value="1"/>
</dbReference>
<comment type="similarity">
    <text evidence="2 9">Belongs to the RecN family.</text>
</comment>
<dbReference type="InterPro" id="IPR027417">
    <property type="entry name" value="P-loop_NTPase"/>
</dbReference>
<keyword evidence="13" id="KW-1185">Reference proteome</keyword>
<evidence type="ECO:0000259" key="11">
    <source>
        <dbReference type="SMART" id="SM00382"/>
    </source>
</evidence>
<organism evidence="12 13">
    <name type="scientific">Candidatus Nitronereus thalassa</name>
    <dbReference type="NCBI Taxonomy" id="3020898"/>
    <lineage>
        <taxon>Bacteria</taxon>
        <taxon>Pseudomonadati</taxon>
        <taxon>Nitrospirota</taxon>
        <taxon>Nitrospiria</taxon>
        <taxon>Nitrospirales</taxon>
        <taxon>Nitrospiraceae</taxon>
        <taxon>Candidatus Nitronereus</taxon>
    </lineage>
</organism>
<reference evidence="12 13" key="1">
    <citation type="journal article" date="2023" name="ISME J.">
        <title>Cultivation and genomic characterization of novel and ubiquitous marine nitrite-oxidizing bacteria from the Nitrospirales.</title>
        <authorList>
            <person name="Mueller A.J."/>
            <person name="Daebeler A."/>
            <person name="Herbold C.W."/>
            <person name="Kirkegaard R.H."/>
            <person name="Daims H."/>
        </authorList>
    </citation>
    <scope>NUCLEOTIDE SEQUENCE [LARGE SCALE GENOMIC DNA]</scope>
    <source>
        <strain evidence="12 13">EB</strain>
    </source>
</reference>
<dbReference type="InterPro" id="IPR003593">
    <property type="entry name" value="AAA+_ATPase"/>
</dbReference>
<dbReference type="PANTHER" id="PTHR11059:SF0">
    <property type="entry name" value="DNA REPAIR PROTEIN RECN"/>
    <property type="match status" value="1"/>
</dbReference>
<evidence type="ECO:0000256" key="5">
    <source>
        <dbReference type="ARBA" id="ARBA00022763"/>
    </source>
</evidence>
<dbReference type="PANTHER" id="PTHR11059">
    <property type="entry name" value="DNA REPAIR PROTEIN RECN"/>
    <property type="match status" value="1"/>
</dbReference>
<dbReference type="Gene3D" id="3.40.50.300">
    <property type="entry name" value="P-loop containing nucleotide triphosphate hydrolases"/>
    <property type="match status" value="2"/>
</dbReference>
<dbReference type="Proteomes" id="UP001250932">
    <property type="component" value="Unassembled WGS sequence"/>
</dbReference>
<dbReference type="CDD" id="cd03241">
    <property type="entry name" value="ABC_RecN"/>
    <property type="match status" value="2"/>
</dbReference>
<comment type="function">
    <text evidence="1 9">May be involved in recombinational repair of damaged DNA.</text>
</comment>
<evidence type="ECO:0000256" key="4">
    <source>
        <dbReference type="ARBA" id="ARBA00022741"/>
    </source>
</evidence>
<keyword evidence="7 9" id="KW-0234">DNA repair</keyword>
<protein>
    <recommendedName>
        <fullName evidence="3 9">DNA repair protein RecN</fullName>
    </recommendedName>
    <alternativeName>
        <fullName evidence="8 9">Recombination protein N</fullName>
    </alternativeName>
</protein>
<evidence type="ECO:0000256" key="3">
    <source>
        <dbReference type="ARBA" id="ARBA00021315"/>
    </source>
</evidence>